<dbReference type="Pfam" id="PF14299">
    <property type="entry name" value="PP2"/>
    <property type="match status" value="1"/>
</dbReference>
<name>A0A5C7GQM8_9ROSI</name>
<reference evidence="2" key="1">
    <citation type="journal article" date="2019" name="Gigascience">
        <title>De novo genome assembly of the endangered Acer yangbiense, a plant species with extremely small populations endemic to Yunnan Province, China.</title>
        <authorList>
            <person name="Yang J."/>
            <person name="Wariss H.M."/>
            <person name="Tao L."/>
            <person name="Zhang R."/>
            <person name="Yun Q."/>
            <person name="Hollingsworth P."/>
            <person name="Dao Z."/>
            <person name="Luo G."/>
            <person name="Guo H."/>
            <person name="Ma Y."/>
            <person name="Sun W."/>
        </authorList>
    </citation>
    <scope>NUCLEOTIDE SEQUENCE [LARGE SCALE GENOMIC DNA]</scope>
    <source>
        <strain evidence="2">cv. Malutang</strain>
    </source>
</reference>
<dbReference type="Proteomes" id="UP000323000">
    <property type="component" value="Chromosome 13"/>
</dbReference>
<dbReference type="PANTHER" id="PTHR32278:SF111">
    <property type="entry name" value="F-BOX PROTEIN PP2-B12-RELATED"/>
    <property type="match status" value="1"/>
</dbReference>
<dbReference type="PANTHER" id="PTHR32278">
    <property type="entry name" value="F-BOX DOMAIN-CONTAINING PROTEIN"/>
    <property type="match status" value="1"/>
</dbReference>
<gene>
    <name evidence="1" type="ORF">EZV62_026114</name>
</gene>
<evidence type="ECO:0000313" key="2">
    <source>
        <dbReference type="Proteomes" id="UP000323000"/>
    </source>
</evidence>
<dbReference type="AlphaFoldDB" id="A0A5C7GQM8"/>
<proteinExistence type="predicted"/>
<dbReference type="OrthoDB" id="1918565at2759"/>
<keyword evidence="2" id="KW-1185">Reference proteome</keyword>
<evidence type="ECO:0000313" key="1">
    <source>
        <dbReference type="EMBL" id="TXG46820.1"/>
    </source>
</evidence>
<sequence length="380" mass="42914">MRYEPEAFEIRGKISTSLLSPMTTYVAYLVFFLYGDIDDEHVTSYIEYSPIEVFVGLAESNNGQRRTVYFQREHQDGDDNGLFLKKWAGLLENEFSERYGWLESELGEFFNQGDLEGELLLIVETTNKDGLIEGHRVKHLAEDLSRFACIAHGESVVSPSEISWVVLLSQHHGQSYIFTAQSRVKNKPGMWESMKDQYDEEGLKSLNISRCTATRPGGGAIGVSCLQLWVSNPNQADLLPAAAASAADSDFVWNRFLSPEYLSKISDPGSVSSLPKKELYLRTCRNLVQNGKLCFWIDLPSGTKHYMISPKELYIQDVEDIKFDNVVEVLVSTHTHLKKSLLDLLRVIMAKEEPFIFIGSIKIKMITASSRKSGQGLRFS</sequence>
<organism evidence="1 2">
    <name type="scientific">Acer yangbiense</name>
    <dbReference type="NCBI Taxonomy" id="1000413"/>
    <lineage>
        <taxon>Eukaryota</taxon>
        <taxon>Viridiplantae</taxon>
        <taxon>Streptophyta</taxon>
        <taxon>Embryophyta</taxon>
        <taxon>Tracheophyta</taxon>
        <taxon>Spermatophyta</taxon>
        <taxon>Magnoliopsida</taxon>
        <taxon>eudicotyledons</taxon>
        <taxon>Gunneridae</taxon>
        <taxon>Pentapetalae</taxon>
        <taxon>rosids</taxon>
        <taxon>malvids</taxon>
        <taxon>Sapindales</taxon>
        <taxon>Sapindaceae</taxon>
        <taxon>Hippocastanoideae</taxon>
        <taxon>Acereae</taxon>
        <taxon>Acer</taxon>
    </lineage>
</organism>
<dbReference type="InterPro" id="IPR025886">
    <property type="entry name" value="PP2-like"/>
</dbReference>
<accession>A0A5C7GQM8</accession>
<dbReference type="EMBL" id="VAHF01000013">
    <property type="protein sequence ID" value="TXG46820.1"/>
    <property type="molecule type" value="Genomic_DNA"/>
</dbReference>
<protein>
    <submittedName>
        <fullName evidence="1">Uncharacterized protein</fullName>
    </submittedName>
</protein>
<comment type="caution">
    <text evidence="1">The sequence shown here is derived from an EMBL/GenBank/DDBJ whole genome shotgun (WGS) entry which is preliminary data.</text>
</comment>